<sequence>MYDHSVTSTVGDTKTFSYNIIESVNRIDVIDIACEEYVQEVLEISESGNPTSTSDLMIDSRSPSFTPFGGSDFLMEEIDEFLEHDDSIPPVCEINVPEEIKSSCEDPPNLELKDLPSHLEYAFLEGDDKLPVIIAKNLKDEDKTALIKDGEFASITENSMMQLVKTISVAIYDQMLERLPEMSYYCFFDNSRATFRSQLNPLDPRDDYLHTALYGTFAYSSHAFGLCNAPGTFQIGMQAKIARWIFVCSKKFDVVIVINKARRKISPQITFLDLKIPIQSELEKKEITETFPLETLGMVTFRGDDNAPWFADFENYHAGNFVIKGMSSQQKRKRCVSGQEAFDILKACHSRPTGGHYSANYTAKKIFNSGFYWPTIYKDAHDFVTRCDMCQRQGKILQHDEMPQNSIQVCEIFDMWGIDFMGPFLSSRGNKYILVAVDYLSKWVEAKALPTNDARVICKFLKSLFSKFGAPRAIISDRGTYFCNDQFAKDFLDCEDSRARGFAFQSFTSSASFWESDIQI</sequence>
<keyword evidence="2" id="KW-0808">Transferase</keyword>
<dbReference type="InterPro" id="IPR052160">
    <property type="entry name" value="Gypsy_RT_Integrase-like"/>
</dbReference>
<evidence type="ECO:0000259" key="1">
    <source>
        <dbReference type="PROSITE" id="PS50994"/>
    </source>
</evidence>
<dbReference type="InterPro" id="IPR001584">
    <property type="entry name" value="Integrase_cat-core"/>
</dbReference>
<keyword evidence="2" id="KW-0548">Nucleotidyltransferase</keyword>
<comment type="caution">
    <text evidence="2">The sequence shown here is derived from an EMBL/GenBank/DDBJ whole genome shotgun (WGS) entry which is preliminary data.</text>
</comment>
<keyword evidence="3" id="KW-1185">Reference proteome</keyword>
<name>A0ABQ5FCR6_9ASTR</name>
<dbReference type="InterPro" id="IPR012337">
    <property type="entry name" value="RNaseH-like_sf"/>
</dbReference>
<dbReference type="PANTHER" id="PTHR47266">
    <property type="entry name" value="ENDONUCLEASE-RELATED"/>
    <property type="match status" value="1"/>
</dbReference>
<dbReference type="Pfam" id="PF00665">
    <property type="entry name" value="rve"/>
    <property type="match status" value="1"/>
</dbReference>
<evidence type="ECO:0000313" key="3">
    <source>
        <dbReference type="Proteomes" id="UP001151760"/>
    </source>
</evidence>
<dbReference type="Proteomes" id="UP001151760">
    <property type="component" value="Unassembled WGS sequence"/>
</dbReference>
<dbReference type="Gene3D" id="1.10.340.70">
    <property type="match status" value="1"/>
</dbReference>
<dbReference type="Gene3D" id="3.30.420.10">
    <property type="entry name" value="Ribonuclease H-like superfamily/Ribonuclease H"/>
    <property type="match status" value="1"/>
</dbReference>
<reference evidence="2" key="2">
    <citation type="submission" date="2022-01" db="EMBL/GenBank/DDBJ databases">
        <authorList>
            <person name="Yamashiro T."/>
            <person name="Shiraishi A."/>
            <person name="Satake H."/>
            <person name="Nakayama K."/>
        </authorList>
    </citation>
    <scope>NUCLEOTIDE SEQUENCE</scope>
</reference>
<gene>
    <name evidence="2" type="ORF">Tco_1004633</name>
</gene>
<dbReference type="InterPro" id="IPR036397">
    <property type="entry name" value="RNaseH_sf"/>
</dbReference>
<accession>A0ABQ5FCR6</accession>
<dbReference type="InterPro" id="IPR043502">
    <property type="entry name" value="DNA/RNA_pol_sf"/>
</dbReference>
<organism evidence="2 3">
    <name type="scientific">Tanacetum coccineum</name>
    <dbReference type="NCBI Taxonomy" id="301880"/>
    <lineage>
        <taxon>Eukaryota</taxon>
        <taxon>Viridiplantae</taxon>
        <taxon>Streptophyta</taxon>
        <taxon>Embryophyta</taxon>
        <taxon>Tracheophyta</taxon>
        <taxon>Spermatophyta</taxon>
        <taxon>Magnoliopsida</taxon>
        <taxon>eudicotyledons</taxon>
        <taxon>Gunneridae</taxon>
        <taxon>Pentapetalae</taxon>
        <taxon>asterids</taxon>
        <taxon>campanulids</taxon>
        <taxon>Asterales</taxon>
        <taxon>Asteraceae</taxon>
        <taxon>Asteroideae</taxon>
        <taxon>Anthemideae</taxon>
        <taxon>Anthemidinae</taxon>
        <taxon>Tanacetum</taxon>
    </lineage>
</organism>
<dbReference type="EMBL" id="BQNB010017258">
    <property type="protein sequence ID" value="GJT61100.1"/>
    <property type="molecule type" value="Genomic_DNA"/>
</dbReference>
<dbReference type="Pfam" id="PF17921">
    <property type="entry name" value="Integrase_H2C2"/>
    <property type="match status" value="1"/>
</dbReference>
<keyword evidence="2" id="KW-0695">RNA-directed DNA polymerase</keyword>
<dbReference type="SUPFAM" id="SSF53098">
    <property type="entry name" value="Ribonuclease H-like"/>
    <property type="match status" value="1"/>
</dbReference>
<feature type="domain" description="Integrase catalytic" evidence="1">
    <location>
        <begin position="399"/>
        <end position="489"/>
    </location>
</feature>
<proteinExistence type="predicted"/>
<evidence type="ECO:0000313" key="2">
    <source>
        <dbReference type="EMBL" id="GJT61100.1"/>
    </source>
</evidence>
<dbReference type="SUPFAM" id="SSF56672">
    <property type="entry name" value="DNA/RNA polymerases"/>
    <property type="match status" value="1"/>
</dbReference>
<dbReference type="InterPro" id="IPR041588">
    <property type="entry name" value="Integrase_H2C2"/>
</dbReference>
<dbReference type="GO" id="GO:0003964">
    <property type="term" value="F:RNA-directed DNA polymerase activity"/>
    <property type="evidence" value="ECO:0007669"/>
    <property type="project" value="UniProtKB-KW"/>
</dbReference>
<dbReference type="PROSITE" id="PS50994">
    <property type="entry name" value="INTEGRASE"/>
    <property type="match status" value="1"/>
</dbReference>
<protein>
    <submittedName>
        <fullName evidence="2">Reverse transcriptase domain-containing protein</fullName>
    </submittedName>
</protein>
<reference evidence="2" key="1">
    <citation type="journal article" date="2022" name="Int. J. Mol. Sci.">
        <title>Draft Genome of Tanacetum Coccineum: Genomic Comparison of Closely Related Tanacetum-Family Plants.</title>
        <authorList>
            <person name="Yamashiro T."/>
            <person name="Shiraishi A."/>
            <person name="Nakayama K."/>
            <person name="Satake H."/>
        </authorList>
    </citation>
    <scope>NUCLEOTIDE SEQUENCE</scope>
</reference>